<evidence type="ECO:0000313" key="2">
    <source>
        <dbReference type="Proteomes" id="UP000580250"/>
    </source>
</evidence>
<dbReference type="Proteomes" id="UP000580250">
    <property type="component" value="Unassembled WGS sequence"/>
</dbReference>
<dbReference type="EMBL" id="CAJEWN010000641">
    <property type="protein sequence ID" value="CAD2187495.1"/>
    <property type="molecule type" value="Genomic_DNA"/>
</dbReference>
<gene>
    <name evidence="1" type="ORF">MENT_LOCUS40085</name>
</gene>
<comment type="caution">
    <text evidence="1">The sequence shown here is derived from an EMBL/GenBank/DDBJ whole genome shotgun (WGS) entry which is preliminary data.</text>
</comment>
<dbReference type="AlphaFoldDB" id="A0A6V7WKN2"/>
<reference evidence="1 2" key="1">
    <citation type="submission" date="2020-08" db="EMBL/GenBank/DDBJ databases">
        <authorList>
            <person name="Koutsovoulos G."/>
            <person name="Danchin GJ E."/>
        </authorList>
    </citation>
    <scope>NUCLEOTIDE SEQUENCE [LARGE SCALE GENOMIC DNA]</scope>
</reference>
<proteinExistence type="predicted"/>
<protein>
    <submittedName>
        <fullName evidence="1">Uncharacterized protein</fullName>
    </submittedName>
</protein>
<name>A0A6V7WKN2_MELEN</name>
<organism evidence="1 2">
    <name type="scientific">Meloidogyne enterolobii</name>
    <name type="common">Root-knot nematode worm</name>
    <name type="synonym">Meloidogyne mayaguensis</name>
    <dbReference type="NCBI Taxonomy" id="390850"/>
    <lineage>
        <taxon>Eukaryota</taxon>
        <taxon>Metazoa</taxon>
        <taxon>Ecdysozoa</taxon>
        <taxon>Nematoda</taxon>
        <taxon>Chromadorea</taxon>
        <taxon>Rhabditida</taxon>
        <taxon>Tylenchina</taxon>
        <taxon>Tylenchomorpha</taxon>
        <taxon>Tylenchoidea</taxon>
        <taxon>Meloidogynidae</taxon>
        <taxon>Meloidogyninae</taxon>
        <taxon>Meloidogyne</taxon>
    </lineage>
</organism>
<sequence>MIKILFDNEKNIPSQFRAEFGLLTYYNHNIRNLLKFNLDHLIINYNLHIIFKPLDKNEKYNKKILKLLCNGGKNIQKITISLDTQEIFDLIIKHIETKDCSNFISNITIVNEIKLNQYHAKSIEEQPIRIITNTYNPKILFKIYCNDKREDASMFKIKKEI</sequence>
<evidence type="ECO:0000313" key="1">
    <source>
        <dbReference type="EMBL" id="CAD2187495.1"/>
    </source>
</evidence>
<accession>A0A6V7WKN2</accession>